<accession>A0ABX5NSX8</accession>
<dbReference type="Proteomes" id="UP000247536">
    <property type="component" value="Unassembled WGS sequence"/>
</dbReference>
<dbReference type="Pfam" id="PF12900">
    <property type="entry name" value="Pyridox_ox_2"/>
    <property type="match status" value="1"/>
</dbReference>
<reference evidence="1 2" key="1">
    <citation type="submission" date="2018-06" db="EMBL/GenBank/DDBJ databases">
        <title>Rhizobium wuzhouense sp. nov., isolated from roots of Oryza officinalis.</title>
        <authorList>
            <person name="Yuan T."/>
        </authorList>
    </citation>
    <scope>NUCLEOTIDE SEQUENCE [LARGE SCALE GENOMIC DNA]</scope>
    <source>
        <strain evidence="1 2">W44</strain>
    </source>
</reference>
<comment type="caution">
    <text evidence="1">The sequence shown here is derived from an EMBL/GenBank/DDBJ whole genome shotgun (WGS) entry which is preliminary data.</text>
</comment>
<dbReference type="PANTHER" id="PTHR34071:SF2">
    <property type="entry name" value="FLAVIN-NUCLEOTIDE-BINDING PROTEIN"/>
    <property type="match status" value="1"/>
</dbReference>
<organism evidence="1 2">
    <name type="scientific">Rhizobium wuzhouense</name>
    <dbReference type="NCBI Taxonomy" id="1986026"/>
    <lineage>
        <taxon>Bacteria</taxon>
        <taxon>Pseudomonadati</taxon>
        <taxon>Pseudomonadota</taxon>
        <taxon>Alphaproteobacteria</taxon>
        <taxon>Hyphomicrobiales</taxon>
        <taxon>Rhizobiaceae</taxon>
        <taxon>Rhizobium/Agrobacterium group</taxon>
        <taxon>Rhizobium</taxon>
    </lineage>
</organism>
<gene>
    <name evidence="1" type="ORF">DMY87_06440</name>
</gene>
<dbReference type="SUPFAM" id="SSF50475">
    <property type="entry name" value="FMN-binding split barrel"/>
    <property type="match status" value="1"/>
</dbReference>
<dbReference type="InterPro" id="IPR024747">
    <property type="entry name" value="Pyridox_Oxase-rel"/>
</dbReference>
<evidence type="ECO:0000313" key="1">
    <source>
        <dbReference type="EMBL" id="PYB75104.1"/>
    </source>
</evidence>
<proteinExistence type="predicted"/>
<evidence type="ECO:0000313" key="2">
    <source>
        <dbReference type="Proteomes" id="UP000247536"/>
    </source>
</evidence>
<dbReference type="Gene3D" id="2.30.110.10">
    <property type="entry name" value="Electron Transport, Fmn-binding Protein, Chain A"/>
    <property type="match status" value="1"/>
</dbReference>
<keyword evidence="2" id="KW-1185">Reference proteome</keyword>
<dbReference type="InterPro" id="IPR012349">
    <property type="entry name" value="Split_barrel_FMN-bd"/>
</dbReference>
<name>A0ABX5NSX8_9HYPH</name>
<protein>
    <submittedName>
        <fullName evidence="1">Flavin-nucleotide-binding protein</fullName>
    </submittedName>
</protein>
<sequence length="265" mass="29446">MDLLWTNHVAYPCAIRIQEASMNERPAPETFPVTPRNRAKRLHERAAYDRDAVYAVLDAALLCHVAYVIDGQPYCTPTIHWREGDWLFWHGSSASRMLKTQKAGLPVCLTVAHLDGLILARSGFHHSANYRSAMCFGTARIIDDPQEKADALKSVVDRFYPGRADILRDNDPQEAKGTMVIGMRIEEASAKIRSGGVSDDPADVDAAVWAGVIPVETRLGTPEICPKVPAGVGYPDHLAHFQEGRRLDEVLTESQQLYEKALERS</sequence>
<dbReference type="EMBL" id="QJRY01000002">
    <property type="protein sequence ID" value="PYB75104.1"/>
    <property type="molecule type" value="Genomic_DNA"/>
</dbReference>
<dbReference type="PANTHER" id="PTHR34071">
    <property type="entry name" value="5-NITROIMIDAZOLE ANTIBIOTICS RESISTANCE PROTEIN, NIMA-FAMILY-RELATED PROTEIN-RELATED"/>
    <property type="match status" value="1"/>
</dbReference>